<protein>
    <submittedName>
        <fullName evidence="2">GNAT family N-acetyltransferase</fullName>
    </submittedName>
</protein>
<dbReference type="AlphaFoldDB" id="A0AAW7HV10"/>
<dbReference type="SUPFAM" id="SSF55729">
    <property type="entry name" value="Acyl-CoA N-acyltransferases (Nat)"/>
    <property type="match status" value="1"/>
</dbReference>
<dbReference type="InterPro" id="IPR000182">
    <property type="entry name" value="GNAT_dom"/>
</dbReference>
<dbReference type="PANTHER" id="PTHR43617:SF22">
    <property type="entry name" value="L-AMINO ACID N-ACETYLTRANSFERASE AAAT"/>
    <property type="match status" value="1"/>
</dbReference>
<dbReference type="PROSITE" id="PS51186">
    <property type="entry name" value="GNAT"/>
    <property type="match status" value="1"/>
</dbReference>
<dbReference type="RefSeq" id="WP_290021400.1">
    <property type="nucleotide sequence ID" value="NZ_JAOPLV010000001.1"/>
</dbReference>
<dbReference type="Pfam" id="PF00583">
    <property type="entry name" value="Acetyltransf_1"/>
    <property type="match status" value="1"/>
</dbReference>
<accession>A0AAW7HV10</accession>
<name>A0AAW7HV10_9GAMM</name>
<dbReference type="Proteomes" id="UP001168216">
    <property type="component" value="Unassembled WGS sequence"/>
</dbReference>
<dbReference type="PANTHER" id="PTHR43617">
    <property type="entry name" value="L-AMINO ACID N-ACETYLTRANSFERASE"/>
    <property type="match status" value="1"/>
</dbReference>
<evidence type="ECO:0000313" key="2">
    <source>
        <dbReference type="EMBL" id="MDM5138575.1"/>
    </source>
</evidence>
<feature type="domain" description="N-acetyltransferase" evidence="1">
    <location>
        <begin position="1"/>
        <end position="152"/>
    </location>
</feature>
<organism evidence="2 3">
    <name type="scientific">Aeromonas bestiarum</name>
    <dbReference type="NCBI Taxonomy" id="105751"/>
    <lineage>
        <taxon>Bacteria</taxon>
        <taxon>Pseudomonadati</taxon>
        <taxon>Pseudomonadota</taxon>
        <taxon>Gammaproteobacteria</taxon>
        <taxon>Aeromonadales</taxon>
        <taxon>Aeromonadaceae</taxon>
        <taxon>Aeromonas</taxon>
    </lineage>
</organism>
<dbReference type="InterPro" id="IPR016181">
    <property type="entry name" value="Acyl_CoA_acyltransferase"/>
</dbReference>
<dbReference type="EMBL" id="JAOPLV010000001">
    <property type="protein sequence ID" value="MDM5138575.1"/>
    <property type="molecule type" value="Genomic_DNA"/>
</dbReference>
<gene>
    <name evidence="2" type="ORF">OB959_02000</name>
</gene>
<dbReference type="GO" id="GO:0016747">
    <property type="term" value="F:acyltransferase activity, transferring groups other than amino-acyl groups"/>
    <property type="evidence" value="ECO:0007669"/>
    <property type="project" value="InterPro"/>
</dbReference>
<evidence type="ECO:0000313" key="3">
    <source>
        <dbReference type="Proteomes" id="UP001168216"/>
    </source>
</evidence>
<sequence>MEIRKATEQDIDAILELNRQIGLIHFEHAPEVFCPPSPQERDFLLNAIGSEGRLFCVAEQEGAVVGFLTARIDINETIPFLSKQPICRIGSVVVDEGFRSQGIGKALIAHCDDWGKAHGAHQIRLEVMSFNERAKALYESLGFTRQSEIYAR</sequence>
<evidence type="ECO:0000259" key="1">
    <source>
        <dbReference type="PROSITE" id="PS51186"/>
    </source>
</evidence>
<comment type="caution">
    <text evidence="2">The sequence shown here is derived from an EMBL/GenBank/DDBJ whole genome shotgun (WGS) entry which is preliminary data.</text>
</comment>
<reference evidence="2" key="1">
    <citation type="submission" date="2023-08" db="EMBL/GenBank/DDBJ databases">
        <title>WGS of Aeromonas isolates.</title>
        <authorList>
            <person name="Lee H."/>
        </authorList>
    </citation>
    <scope>NUCLEOTIDE SEQUENCE</scope>
    <source>
        <strain evidence="2">SL22</strain>
    </source>
</reference>
<dbReference type="CDD" id="cd04301">
    <property type="entry name" value="NAT_SF"/>
    <property type="match status" value="1"/>
</dbReference>
<dbReference type="InterPro" id="IPR050276">
    <property type="entry name" value="MshD_Acetyltransferase"/>
</dbReference>
<proteinExistence type="predicted"/>
<dbReference type="Gene3D" id="3.40.630.30">
    <property type="match status" value="1"/>
</dbReference>